<dbReference type="Pfam" id="PF05161">
    <property type="entry name" value="MOFRL"/>
    <property type="match status" value="1"/>
</dbReference>
<dbReference type="Gene3D" id="3.40.1480.10">
    <property type="entry name" value="MOFRL domain"/>
    <property type="match status" value="1"/>
</dbReference>
<dbReference type="PANTHER" id="PTHR12227:SF0">
    <property type="entry name" value="GLYCERATE KINASE"/>
    <property type="match status" value="1"/>
</dbReference>
<gene>
    <name evidence="3" type="ORF">EOD73_10880</name>
</gene>
<dbReference type="Proteomes" id="UP000288587">
    <property type="component" value="Unassembled WGS sequence"/>
</dbReference>
<dbReference type="InterPro" id="IPR007835">
    <property type="entry name" value="MOFRL"/>
</dbReference>
<dbReference type="SUPFAM" id="SSF82544">
    <property type="entry name" value="GckA/TtuD-like"/>
    <property type="match status" value="1"/>
</dbReference>
<dbReference type="OrthoDB" id="9766552at2"/>
<dbReference type="Gene3D" id="3.40.50.10180">
    <property type="entry name" value="Glycerate kinase, MOFRL-like N-terminal domain"/>
    <property type="match status" value="1"/>
</dbReference>
<dbReference type="PANTHER" id="PTHR12227">
    <property type="entry name" value="GLYCERATE KINASE"/>
    <property type="match status" value="1"/>
</dbReference>
<sequence>MTPAEGLRALFDAAVASAQPARVLPAHLPPPPRGTTVVLGLGKAAAGMGAAVEATWPEAAPLRGVLVAPHGTPDPGLRRLTLRHARHPRPDAHSVAAARALLGATAGLGADDLVLVLLSGGASSLATLPLPGLTLEDLVALNGHLLASGAPIDAMNTLRKHLCGIKGGRLALACGPAVPVVTLAISDVPGDALDLIGSGPSVADPSRCADALAVSARWGIDLPEPARVALQTGAWETPKRLPPQHRAVVVASPALALAAAAQRAHRLGWDVRLGSDRLEGEARTLGAQLAREALAGEVGRPTVFLSGGEATVTLGDTTPGQGGRAAETLLAAALTAEGRTLHGLMADTDGLDGTGPAAGAAFGPDSLAVARQRGDVPEAALVAHDAGGFWARQGLALVTGPTGTNVNDFRALLRWPTSADQAVDRAGDQ</sequence>
<dbReference type="InterPro" id="IPR038614">
    <property type="entry name" value="GK_N_sf"/>
</dbReference>
<evidence type="ECO:0000259" key="2">
    <source>
        <dbReference type="Pfam" id="PF13660"/>
    </source>
</evidence>
<comment type="caution">
    <text evidence="3">The sequence shown here is derived from an EMBL/GenBank/DDBJ whole genome shotgun (WGS) entry which is preliminary data.</text>
</comment>
<dbReference type="InterPro" id="IPR039760">
    <property type="entry name" value="MOFRL_protein"/>
</dbReference>
<dbReference type="RefSeq" id="WP_127683039.1">
    <property type="nucleotide sequence ID" value="NZ_SACM01000003.1"/>
</dbReference>
<feature type="domain" description="MOFRL-associated" evidence="2">
    <location>
        <begin position="7"/>
        <end position="230"/>
    </location>
</feature>
<evidence type="ECO:0000313" key="3">
    <source>
        <dbReference type="EMBL" id="RVT84639.1"/>
    </source>
</evidence>
<dbReference type="GO" id="GO:0005737">
    <property type="term" value="C:cytoplasm"/>
    <property type="evidence" value="ECO:0007669"/>
    <property type="project" value="TreeGrafter"/>
</dbReference>
<organism evidence="3 4">
    <name type="scientific">Inhella crocodyli</name>
    <dbReference type="NCBI Taxonomy" id="2499851"/>
    <lineage>
        <taxon>Bacteria</taxon>
        <taxon>Pseudomonadati</taxon>
        <taxon>Pseudomonadota</taxon>
        <taxon>Betaproteobacteria</taxon>
        <taxon>Burkholderiales</taxon>
        <taxon>Sphaerotilaceae</taxon>
        <taxon>Inhella</taxon>
    </lineage>
</organism>
<dbReference type="Pfam" id="PF13660">
    <property type="entry name" value="DUF4147"/>
    <property type="match status" value="1"/>
</dbReference>
<keyword evidence="4" id="KW-1185">Reference proteome</keyword>
<dbReference type="AlphaFoldDB" id="A0A3S2UFR6"/>
<proteinExistence type="predicted"/>
<dbReference type="GO" id="GO:0008887">
    <property type="term" value="F:glycerate kinase activity"/>
    <property type="evidence" value="ECO:0007669"/>
    <property type="project" value="InterPro"/>
</dbReference>
<protein>
    <submittedName>
        <fullName evidence="3">DUF4147 domain-containing protein</fullName>
    </submittedName>
</protein>
<evidence type="ECO:0000313" key="4">
    <source>
        <dbReference type="Proteomes" id="UP000288587"/>
    </source>
</evidence>
<feature type="domain" description="MOFRL" evidence="1">
    <location>
        <begin position="303"/>
        <end position="408"/>
    </location>
</feature>
<accession>A0A3S2UFR6</accession>
<name>A0A3S2UFR6_9BURK</name>
<dbReference type="EMBL" id="SACM01000003">
    <property type="protein sequence ID" value="RVT84639.1"/>
    <property type="molecule type" value="Genomic_DNA"/>
</dbReference>
<evidence type="ECO:0000259" key="1">
    <source>
        <dbReference type="Pfam" id="PF05161"/>
    </source>
</evidence>
<dbReference type="InterPro" id="IPR037035">
    <property type="entry name" value="GK-like_C_sf"/>
</dbReference>
<reference evidence="3 4" key="1">
    <citation type="submission" date="2019-01" db="EMBL/GenBank/DDBJ databases">
        <authorList>
            <person name="Chen W.-M."/>
        </authorList>
    </citation>
    <scope>NUCLEOTIDE SEQUENCE [LARGE SCALE GENOMIC DNA]</scope>
    <source>
        <strain evidence="3 4">CCP-18</strain>
    </source>
</reference>
<dbReference type="InterPro" id="IPR025286">
    <property type="entry name" value="MOFRL_assoc_dom"/>
</dbReference>